<dbReference type="EMBL" id="BK015979">
    <property type="protein sequence ID" value="DAF88169.1"/>
    <property type="molecule type" value="Genomic_DNA"/>
</dbReference>
<accession>A0A8S5U135</accession>
<proteinExistence type="predicted"/>
<sequence>MYKVIKAFTDLHDEDYPYSVGDSFPRVGINVTEKRLKELSGCENKQGMPLIEKVADEALPAAVRKAVGKK</sequence>
<organism evidence="1">
    <name type="scientific">Siphoviridae sp. ctGoR6</name>
    <dbReference type="NCBI Taxonomy" id="2825416"/>
    <lineage>
        <taxon>Viruses</taxon>
        <taxon>Duplodnaviria</taxon>
        <taxon>Heunggongvirae</taxon>
        <taxon>Uroviricota</taxon>
        <taxon>Caudoviricetes</taxon>
    </lineage>
</organism>
<evidence type="ECO:0000313" key="1">
    <source>
        <dbReference type="EMBL" id="DAF88169.1"/>
    </source>
</evidence>
<reference evidence="1" key="1">
    <citation type="journal article" date="2021" name="Proc. Natl. Acad. Sci. U.S.A.">
        <title>A Catalog of Tens of Thousands of Viruses from Human Metagenomes Reveals Hidden Associations with Chronic Diseases.</title>
        <authorList>
            <person name="Tisza M.J."/>
            <person name="Buck C.B."/>
        </authorList>
    </citation>
    <scope>NUCLEOTIDE SEQUENCE</scope>
    <source>
        <strain evidence="1">CtGoR6</strain>
    </source>
</reference>
<protein>
    <submittedName>
        <fullName evidence="1">Uncharacterized protein</fullName>
    </submittedName>
</protein>
<name>A0A8S5U135_9CAUD</name>